<protein>
    <submittedName>
        <fullName evidence="1">Uncharacterized protein</fullName>
    </submittedName>
</protein>
<keyword evidence="2" id="KW-1185">Reference proteome</keyword>
<sequence>MIRPYEDYDSYLGAKNPIRKDNRPYLIKYDYQQKIHLVLEFSPIGLEKLNYQTTIQYFRASNKRSDNPIYKTFNISILCSLASLIFEKRNLAFLMVLCGKAFFKVLFREAFFKAFFKGPYMEKSILGSFLQGPYLERPFLGSFLQGSYLERPFIRPTLRFFKEMPFFCVLLRKAFLRSFLDLLILFGKAICKVLFRKDLLSYMYGKTLYGMAIFRFLFAPFCN</sequence>
<gene>
    <name evidence="1" type="ORF">BpHYR1_034723</name>
</gene>
<name>A0A3M7QBK8_BRAPC</name>
<dbReference type="Proteomes" id="UP000276133">
    <property type="component" value="Unassembled WGS sequence"/>
</dbReference>
<evidence type="ECO:0000313" key="2">
    <source>
        <dbReference type="Proteomes" id="UP000276133"/>
    </source>
</evidence>
<organism evidence="1 2">
    <name type="scientific">Brachionus plicatilis</name>
    <name type="common">Marine rotifer</name>
    <name type="synonym">Brachionus muelleri</name>
    <dbReference type="NCBI Taxonomy" id="10195"/>
    <lineage>
        <taxon>Eukaryota</taxon>
        <taxon>Metazoa</taxon>
        <taxon>Spiralia</taxon>
        <taxon>Gnathifera</taxon>
        <taxon>Rotifera</taxon>
        <taxon>Eurotatoria</taxon>
        <taxon>Monogononta</taxon>
        <taxon>Pseudotrocha</taxon>
        <taxon>Ploima</taxon>
        <taxon>Brachionidae</taxon>
        <taxon>Brachionus</taxon>
    </lineage>
</organism>
<proteinExistence type="predicted"/>
<dbReference type="AlphaFoldDB" id="A0A3M7QBK8"/>
<dbReference type="EMBL" id="REGN01006689">
    <property type="protein sequence ID" value="RNA08602.1"/>
    <property type="molecule type" value="Genomic_DNA"/>
</dbReference>
<evidence type="ECO:0000313" key="1">
    <source>
        <dbReference type="EMBL" id="RNA08602.1"/>
    </source>
</evidence>
<comment type="caution">
    <text evidence="1">The sequence shown here is derived from an EMBL/GenBank/DDBJ whole genome shotgun (WGS) entry which is preliminary data.</text>
</comment>
<reference evidence="1 2" key="1">
    <citation type="journal article" date="2018" name="Sci. Rep.">
        <title>Genomic signatures of local adaptation to the degree of environmental predictability in rotifers.</title>
        <authorList>
            <person name="Franch-Gras L."/>
            <person name="Hahn C."/>
            <person name="Garcia-Roger E.M."/>
            <person name="Carmona M.J."/>
            <person name="Serra M."/>
            <person name="Gomez A."/>
        </authorList>
    </citation>
    <scope>NUCLEOTIDE SEQUENCE [LARGE SCALE GENOMIC DNA]</scope>
    <source>
        <strain evidence="1">HYR1</strain>
    </source>
</reference>
<accession>A0A3M7QBK8</accession>